<keyword evidence="3" id="KW-1133">Transmembrane helix</keyword>
<feature type="region of interest" description="Disordered" evidence="2">
    <location>
        <begin position="1"/>
        <end position="45"/>
    </location>
</feature>
<evidence type="ECO:0000256" key="1">
    <source>
        <dbReference type="SAM" id="Coils"/>
    </source>
</evidence>
<evidence type="ECO:0000256" key="3">
    <source>
        <dbReference type="SAM" id="Phobius"/>
    </source>
</evidence>
<dbReference type="VEuPathDB" id="FungiDB:PHYBLDRAFT_76958"/>
<dbReference type="RefSeq" id="XP_018297014.1">
    <property type="nucleotide sequence ID" value="XM_018443207.1"/>
</dbReference>
<dbReference type="AlphaFoldDB" id="A0A167Q2Y9"/>
<dbReference type="InParanoid" id="A0A167Q2Y9"/>
<sequence length="405" mass="46185">MSLSENEADASMHRFMPPPPSRRPYRHSPNRHIPLSKQPEPSPGPPKFPVGVSWPILLAIAPALGAFLGGTAEIWSDFIMILLILYYVYSWVTVPWSYYEGARSRRMIHENAVHSSPNPAEAERRAAIADELHRHELLGLIWVLVSPAIAGYTLQYSRYFLHHYERYINSFNVAVFVLAASIKPLSHVMNLLKERTVYLQSEIQVTESHVDALQKKLNLMEEELFGLRRAFVTKKDLGQVTKEINPTIHQLAKSIRRFERKESAMRQWSEECFESINSKVREFDDFICYRIEQDQRSSHGIFVSLVLLPLNIIFWVAKRMTGIFPIPRSLLSYPNKTTCPPSPTHQLYHWQRVGNEKSKAPIGPLPAPIQFLPAAVSTTTTTTTATNNNNNTTNPSMAPNSQDTR</sequence>
<protein>
    <submittedName>
        <fullName evidence="4">Uncharacterized protein</fullName>
    </submittedName>
</protein>
<dbReference type="EMBL" id="KV440973">
    <property type="protein sequence ID" value="OAD78974.1"/>
    <property type="molecule type" value="Genomic_DNA"/>
</dbReference>
<dbReference type="PANTHER" id="PTHR42032:SF1">
    <property type="entry name" value="YALI0E30679P"/>
    <property type="match status" value="1"/>
</dbReference>
<feature type="transmembrane region" description="Helical" evidence="3">
    <location>
        <begin position="78"/>
        <end position="99"/>
    </location>
</feature>
<feature type="region of interest" description="Disordered" evidence="2">
    <location>
        <begin position="380"/>
        <end position="405"/>
    </location>
</feature>
<evidence type="ECO:0000256" key="2">
    <source>
        <dbReference type="SAM" id="MobiDB-lite"/>
    </source>
</evidence>
<dbReference type="OrthoDB" id="10263751at2759"/>
<keyword evidence="1" id="KW-0175">Coiled coil</keyword>
<name>A0A167Q2Y9_PHYB8</name>
<keyword evidence="3" id="KW-0812">Transmembrane</keyword>
<feature type="compositionally biased region" description="Polar residues" evidence="2">
    <location>
        <begin position="395"/>
        <end position="405"/>
    </location>
</feature>
<feature type="transmembrane region" description="Helical" evidence="3">
    <location>
        <begin position="137"/>
        <end position="155"/>
    </location>
</feature>
<dbReference type="Proteomes" id="UP000077315">
    <property type="component" value="Unassembled WGS sequence"/>
</dbReference>
<evidence type="ECO:0000313" key="5">
    <source>
        <dbReference type="Proteomes" id="UP000077315"/>
    </source>
</evidence>
<evidence type="ECO:0000313" key="4">
    <source>
        <dbReference type="EMBL" id="OAD78974.1"/>
    </source>
</evidence>
<feature type="transmembrane region" description="Helical" evidence="3">
    <location>
        <begin position="52"/>
        <end position="72"/>
    </location>
</feature>
<dbReference type="GeneID" id="29004113"/>
<feature type="compositionally biased region" description="Low complexity" evidence="2">
    <location>
        <begin position="380"/>
        <end position="394"/>
    </location>
</feature>
<gene>
    <name evidence="4" type="ORF">PHYBLDRAFT_76958</name>
</gene>
<organism evidence="4 5">
    <name type="scientific">Phycomyces blakesleeanus (strain ATCC 8743b / DSM 1359 / FGSC 10004 / NBRC 33097 / NRRL 1555)</name>
    <dbReference type="NCBI Taxonomy" id="763407"/>
    <lineage>
        <taxon>Eukaryota</taxon>
        <taxon>Fungi</taxon>
        <taxon>Fungi incertae sedis</taxon>
        <taxon>Mucoromycota</taxon>
        <taxon>Mucoromycotina</taxon>
        <taxon>Mucoromycetes</taxon>
        <taxon>Mucorales</taxon>
        <taxon>Phycomycetaceae</taxon>
        <taxon>Phycomyces</taxon>
    </lineage>
</organism>
<dbReference type="STRING" id="763407.A0A167Q2Y9"/>
<keyword evidence="5" id="KW-1185">Reference proteome</keyword>
<dbReference type="PANTHER" id="PTHR42032">
    <property type="entry name" value="YALI0E30679P"/>
    <property type="match status" value="1"/>
</dbReference>
<keyword evidence="3" id="KW-0472">Membrane</keyword>
<reference evidence="5" key="1">
    <citation type="submission" date="2015-06" db="EMBL/GenBank/DDBJ databases">
        <title>Expansion of signal transduction pathways in fungi by whole-genome duplication.</title>
        <authorList>
            <consortium name="DOE Joint Genome Institute"/>
            <person name="Corrochano L.M."/>
            <person name="Kuo A."/>
            <person name="Marcet-Houben M."/>
            <person name="Polaino S."/>
            <person name="Salamov A."/>
            <person name="Villalobos J.M."/>
            <person name="Alvarez M.I."/>
            <person name="Avalos J."/>
            <person name="Benito E.P."/>
            <person name="Benoit I."/>
            <person name="Burger G."/>
            <person name="Camino L.P."/>
            <person name="Canovas D."/>
            <person name="Cerda-Olmedo E."/>
            <person name="Cheng J.-F."/>
            <person name="Dominguez A."/>
            <person name="Elias M."/>
            <person name="Eslava A.P."/>
            <person name="Glaser F."/>
            <person name="Grimwood J."/>
            <person name="Gutierrez G."/>
            <person name="Heitman J."/>
            <person name="Henrissat B."/>
            <person name="Iturriaga E.A."/>
            <person name="Lang B.F."/>
            <person name="Lavin J.L."/>
            <person name="Lee S."/>
            <person name="Li W."/>
            <person name="Lindquist E."/>
            <person name="Lopez-Garcia S."/>
            <person name="Luque E.M."/>
            <person name="Marcos A.T."/>
            <person name="Martin J."/>
            <person name="McCluskey K."/>
            <person name="Medina H.R."/>
            <person name="Miralles-Duran A."/>
            <person name="Miyazaki A."/>
            <person name="Munoz-Torres E."/>
            <person name="Oguiza J.A."/>
            <person name="Ohm R."/>
            <person name="Olmedo M."/>
            <person name="Orejas M."/>
            <person name="Ortiz-Castellanos L."/>
            <person name="Pisabarro A.G."/>
            <person name="Rodriguez-Romero J."/>
            <person name="Ruiz-Herrera J."/>
            <person name="Ruiz-Vazquez R."/>
            <person name="Sanz C."/>
            <person name="Schackwitz W."/>
            <person name="Schmutz J."/>
            <person name="Shahriari M."/>
            <person name="Shelest E."/>
            <person name="Silva-Franco F."/>
            <person name="Soanes D."/>
            <person name="Syed K."/>
            <person name="Tagua V.G."/>
            <person name="Talbot N.J."/>
            <person name="Thon M."/>
            <person name="De vries R.P."/>
            <person name="Wiebenga A."/>
            <person name="Yadav J.S."/>
            <person name="Braun E.L."/>
            <person name="Baker S."/>
            <person name="Garre V."/>
            <person name="Horwitz B."/>
            <person name="Torres-Martinez S."/>
            <person name="Idnurm A."/>
            <person name="Herrera-Estrella A."/>
            <person name="Gabaldon T."/>
            <person name="Grigoriev I.V."/>
        </authorList>
    </citation>
    <scope>NUCLEOTIDE SEQUENCE [LARGE SCALE GENOMIC DNA]</scope>
    <source>
        <strain evidence="5">NRRL 1555(-)</strain>
    </source>
</reference>
<accession>A0A167Q2Y9</accession>
<proteinExistence type="predicted"/>
<feature type="coiled-coil region" evidence="1">
    <location>
        <begin position="203"/>
        <end position="230"/>
    </location>
</feature>
<feature type="transmembrane region" description="Helical" evidence="3">
    <location>
        <begin position="300"/>
        <end position="317"/>
    </location>
</feature>